<name>A0A0D8XQC1_DICVI</name>
<sequence>MDGSRKRRRKSLGIQFEKQHSEESFVLPKPTSSTRSRHSATRRWYSPSPENRPLTKMKSSVTISHSKGKQQRQRMEFDFSKLPPEYDATSFVILESLKWDATEFVLHKEIRKSNPKTPVKIGSASMNMSSNYSIEIKEEVTKESSDEDEKVTVVRMADIGAAPFTPTPISTSPFSTPTKYRKRCKLSQPVIKLPRRKSLGIATRVAGADLPLVRPVVSEQQLSVSENTVSSSSVEQTCSKSSDLDNVSNDSGSVDASNSSSRVEGRHSVKLCNKEHSYAMYIGILIGERLRKGSPTSTRRPKRCSAGRSRNFFAEDSVVSSTNFDSSSGNSSSVIESSANPETAAHGIQEKSLEHEFSGSEILSDATPNHEGLIETSEDPEAKNIVAPMLASCHSTSMESVACVEEGEQISDLEKANLTIKSKKRSVSVKTTGAGKVRIAPPGGNVFSTTSRQSSTLKSVRRSSRGHILTAKLRDFEVESKLHESWKPSKRVDPNSALSILRRVSKYTRPPRSPSPQLLETLVPDHDEYIEPEASHDVITSKGENPEGTTLVVFWFMLHSYLTQKLTRERFRTKT</sequence>
<protein>
    <submittedName>
        <fullName evidence="2">Uncharacterized protein</fullName>
    </submittedName>
</protein>
<accession>A0A0D8XQC1</accession>
<dbReference type="AlphaFoldDB" id="A0A0D8XQC1"/>
<organism evidence="2 3">
    <name type="scientific">Dictyocaulus viviparus</name>
    <name type="common">Bovine lungworm</name>
    <dbReference type="NCBI Taxonomy" id="29172"/>
    <lineage>
        <taxon>Eukaryota</taxon>
        <taxon>Metazoa</taxon>
        <taxon>Ecdysozoa</taxon>
        <taxon>Nematoda</taxon>
        <taxon>Chromadorea</taxon>
        <taxon>Rhabditida</taxon>
        <taxon>Rhabditina</taxon>
        <taxon>Rhabditomorpha</taxon>
        <taxon>Strongyloidea</taxon>
        <taxon>Metastrongylidae</taxon>
        <taxon>Dictyocaulus</taxon>
    </lineage>
</organism>
<reference evidence="3" key="2">
    <citation type="journal article" date="2016" name="Sci. Rep.">
        <title>Dictyocaulus viviparus genome, variome and transcriptome elucidate lungworm biology and support future intervention.</title>
        <authorList>
            <person name="McNulty S.N."/>
            <person name="Strube C."/>
            <person name="Rosa B.A."/>
            <person name="Martin J.C."/>
            <person name="Tyagi R."/>
            <person name="Choi Y.J."/>
            <person name="Wang Q."/>
            <person name="Hallsworth Pepin K."/>
            <person name="Zhang X."/>
            <person name="Ozersky P."/>
            <person name="Wilson R.K."/>
            <person name="Sternberg P.W."/>
            <person name="Gasser R.B."/>
            <person name="Mitreva M."/>
        </authorList>
    </citation>
    <scope>NUCLEOTIDE SEQUENCE [LARGE SCALE GENOMIC DNA]</scope>
    <source>
        <strain evidence="3">HannoverDv2000</strain>
    </source>
</reference>
<evidence type="ECO:0000313" key="3">
    <source>
        <dbReference type="Proteomes" id="UP000053766"/>
    </source>
</evidence>
<gene>
    <name evidence="2" type="ORF">DICVIV_09391</name>
</gene>
<proteinExistence type="predicted"/>
<evidence type="ECO:0000313" key="2">
    <source>
        <dbReference type="EMBL" id="KJH44571.1"/>
    </source>
</evidence>
<feature type="compositionally biased region" description="Low complexity" evidence="1">
    <location>
        <begin position="320"/>
        <end position="340"/>
    </location>
</feature>
<reference evidence="2 3" key="1">
    <citation type="submission" date="2013-11" db="EMBL/GenBank/DDBJ databases">
        <title>Draft genome of the bovine lungworm Dictyocaulus viviparus.</title>
        <authorList>
            <person name="Mitreva M."/>
        </authorList>
    </citation>
    <scope>NUCLEOTIDE SEQUENCE [LARGE SCALE GENOMIC DNA]</scope>
    <source>
        <strain evidence="2 3">HannoverDv2000</strain>
    </source>
</reference>
<feature type="region of interest" description="Disordered" evidence="1">
    <location>
        <begin position="320"/>
        <end position="381"/>
    </location>
</feature>
<feature type="compositionally biased region" description="Basic and acidic residues" evidence="1">
    <location>
        <begin position="348"/>
        <end position="358"/>
    </location>
</feature>
<feature type="compositionally biased region" description="Low complexity" evidence="1">
    <location>
        <begin position="223"/>
        <end position="262"/>
    </location>
</feature>
<dbReference type="Proteomes" id="UP000053766">
    <property type="component" value="Unassembled WGS sequence"/>
</dbReference>
<feature type="region of interest" description="Disordered" evidence="1">
    <location>
        <begin position="221"/>
        <end position="267"/>
    </location>
</feature>
<keyword evidence="3" id="KW-1185">Reference proteome</keyword>
<feature type="region of interest" description="Disordered" evidence="1">
    <location>
        <begin position="1"/>
        <end position="72"/>
    </location>
</feature>
<dbReference type="EMBL" id="KN716462">
    <property type="protein sequence ID" value="KJH44571.1"/>
    <property type="molecule type" value="Genomic_DNA"/>
</dbReference>
<evidence type="ECO:0000256" key="1">
    <source>
        <dbReference type="SAM" id="MobiDB-lite"/>
    </source>
</evidence>
<feature type="compositionally biased region" description="Basic residues" evidence="1">
    <location>
        <begin position="1"/>
        <end position="11"/>
    </location>
</feature>
<dbReference type="OrthoDB" id="5877006at2759"/>